<gene>
    <name evidence="2" type="ORF">COA96_06610</name>
</gene>
<keyword evidence="1" id="KW-0812">Transmembrane</keyword>
<name>A0A2A5B2X1_9GAMM</name>
<protein>
    <submittedName>
        <fullName evidence="2">Pilus assembly protein PilN</fullName>
    </submittedName>
</protein>
<dbReference type="InterPro" id="IPR007813">
    <property type="entry name" value="PilN"/>
</dbReference>
<comment type="caution">
    <text evidence="2">The sequence shown here is derived from an EMBL/GenBank/DDBJ whole genome shotgun (WGS) entry which is preliminary data.</text>
</comment>
<dbReference type="AlphaFoldDB" id="A0A2A5B2X1"/>
<dbReference type="Proteomes" id="UP000218327">
    <property type="component" value="Unassembled WGS sequence"/>
</dbReference>
<evidence type="ECO:0000313" key="3">
    <source>
        <dbReference type="Proteomes" id="UP000218327"/>
    </source>
</evidence>
<evidence type="ECO:0000313" key="2">
    <source>
        <dbReference type="EMBL" id="PCJ25914.1"/>
    </source>
</evidence>
<proteinExistence type="predicted"/>
<accession>A0A2A5B2X1</accession>
<feature type="transmembrane region" description="Helical" evidence="1">
    <location>
        <begin position="21"/>
        <end position="43"/>
    </location>
</feature>
<dbReference type="InterPro" id="IPR052534">
    <property type="entry name" value="Extracell_DNA_Util/SecSys_Comp"/>
</dbReference>
<dbReference type="Pfam" id="PF05137">
    <property type="entry name" value="PilN"/>
    <property type="match status" value="1"/>
</dbReference>
<keyword evidence="1" id="KW-1133">Transmembrane helix</keyword>
<dbReference type="PANTHER" id="PTHR40278:SF2">
    <property type="entry name" value="TYPE IV PILUS INNER MEMBRANE COMPONENT PILN"/>
    <property type="match status" value="1"/>
</dbReference>
<dbReference type="PANTHER" id="PTHR40278">
    <property type="entry name" value="DNA UTILIZATION PROTEIN HOFN"/>
    <property type="match status" value="1"/>
</dbReference>
<sequence length="189" mass="21843">MAHINLLPWRERLREERKREFLTILVGVVIISGGILFLVHTFFTGEINTQMARNDFVRTEIAVLDERVVEITELRQQKEDIRARMNVISDLQGTRPVIVRIFDELVKTLPDGVFYSSLNRVDNTVSIEGVAESYERITELLRRLDESDWFQESDLDEISAVPSGEDSILEAFTFTLSLSLQLQDQQEEV</sequence>
<dbReference type="GO" id="GO:0043107">
    <property type="term" value="P:type IV pilus-dependent motility"/>
    <property type="evidence" value="ECO:0007669"/>
    <property type="project" value="TreeGrafter"/>
</dbReference>
<dbReference type="GO" id="GO:0043683">
    <property type="term" value="P:type IV pilus assembly"/>
    <property type="evidence" value="ECO:0007669"/>
    <property type="project" value="TreeGrafter"/>
</dbReference>
<keyword evidence="1" id="KW-0472">Membrane</keyword>
<evidence type="ECO:0000256" key="1">
    <source>
        <dbReference type="SAM" id="Phobius"/>
    </source>
</evidence>
<reference evidence="3" key="1">
    <citation type="submission" date="2017-08" db="EMBL/GenBank/DDBJ databases">
        <title>A dynamic microbial community with high functional redundancy inhabits the cold, oxic subseafloor aquifer.</title>
        <authorList>
            <person name="Tully B.J."/>
            <person name="Wheat C.G."/>
            <person name="Glazer B.T."/>
            <person name="Huber J.A."/>
        </authorList>
    </citation>
    <scope>NUCLEOTIDE SEQUENCE [LARGE SCALE GENOMIC DNA]</scope>
</reference>
<dbReference type="EMBL" id="NVVJ01000014">
    <property type="protein sequence ID" value="PCJ25914.1"/>
    <property type="molecule type" value="Genomic_DNA"/>
</dbReference>
<organism evidence="2 3">
    <name type="scientific">SAR86 cluster bacterium</name>
    <dbReference type="NCBI Taxonomy" id="2030880"/>
    <lineage>
        <taxon>Bacteria</taxon>
        <taxon>Pseudomonadati</taxon>
        <taxon>Pseudomonadota</taxon>
        <taxon>Gammaproteobacteria</taxon>
        <taxon>SAR86 cluster</taxon>
    </lineage>
</organism>